<accession>A0A9D0ZK22</accession>
<sequence>MRSTLIALIVVVAVAISLCVLSQAQVRAVTEEMDLLRVEAAERARAGDNMGAMECLTRFASRWQSVTPLLEMLTSHDDLHEVASELVDAQVCLENGDLDDCFRSLAQLGEALRHIQDMEALTLSNLY</sequence>
<gene>
    <name evidence="1" type="ORF">IAA52_01820</name>
</gene>
<dbReference type="EMBL" id="DVFZ01000019">
    <property type="protein sequence ID" value="HIQ81820.1"/>
    <property type="molecule type" value="Genomic_DNA"/>
</dbReference>
<reference evidence="1" key="1">
    <citation type="submission" date="2020-10" db="EMBL/GenBank/DDBJ databases">
        <authorList>
            <person name="Gilroy R."/>
        </authorList>
    </citation>
    <scope>NUCLEOTIDE SEQUENCE</scope>
    <source>
        <strain evidence="1">ChiSjej6B24-2974</strain>
    </source>
</reference>
<name>A0A9D0ZK22_9FIRM</name>
<evidence type="ECO:0000313" key="2">
    <source>
        <dbReference type="Proteomes" id="UP000824260"/>
    </source>
</evidence>
<dbReference type="AlphaFoldDB" id="A0A9D0ZK22"/>
<protein>
    <submittedName>
        <fullName evidence="1">DUF4363 family protein</fullName>
    </submittedName>
</protein>
<dbReference type="Pfam" id="PF14276">
    <property type="entry name" value="DUF4363"/>
    <property type="match status" value="1"/>
</dbReference>
<proteinExistence type="predicted"/>
<evidence type="ECO:0000313" key="1">
    <source>
        <dbReference type="EMBL" id="HIQ81820.1"/>
    </source>
</evidence>
<comment type="caution">
    <text evidence="1">The sequence shown here is derived from an EMBL/GenBank/DDBJ whole genome shotgun (WGS) entry which is preliminary data.</text>
</comment>
<reference evidence="1" key="2">
    <citation type="journal article" date="2021" name="PeerJ">
        <title>Extensive microbial diversity within the chicken gut microbiome revealed by metagenomics and culture.</title>
        <authorList>
            <person name="Gilroy R."/>
            <person name="Ravi A."/>
            <person name="Getino M."/>
            <person name="Pursley I."/>
            <person name="Horton D.L."/>
            <person name="Alikhan N.F."/>
            <person name="Baker D."/>
            <person name="Gharbi K."/>
            <person name="Hall N."/>
            <person name="Watson M."/>
            <person name="Adriaenssens E.M."/>
            <person name="Foster-Nyarko E."/>
            <person name="Jarju S."/>
            <person name="Secka A."/>
            <person name="Antonio M."/>
            <person name="Oren A."/>
            <person name="Chaudhuri R.R."/>
            <person name="La Ragione R."/>
            <person name="Hildebrand F."/>
            <person name="Pallen M.J."/>
        </authorList>
    </citation>
    <scope>NUCLEOTIDE SEQUENCE</scope>
    <source>
        <strain evidence="1">ChiSjej6B24-2974</strain>
    </source>
</reference>
<organism evidence="1 2">
    <name type="scientific">Candidatus Pullichristensenella stercorigallinarum</name>
    <dbReference type="NCBI Taxonomy" id="2840909"/>
    <lineage>
        <taxon>Bacteria</taxon>
        <taxon>Bacillati</taxon>
        <taxon>Bacillota</taxon>
        <taxon>Clostridia</taxon>
        <taxon>Candidatus Pullichristensenella</taxon>
    </lineage>
</organism>
<dbReference type="Proteomes" id="UP000824260">
    <property type="component" value="Unassembled WGS sequence"/>
</dbReference>
<dbReference type="InterPro" id="IPR025373">
    <property type="entry name" value="DUF4363"/>
</dbReference>